<keyword evidence="2" id="KW-0418">Kinase</keyword>
<dbReference type="GO" id="GO:0016301">
    <property type="term" value="F:kinase activity"/>
    <property type="evidence" value="ECO:0007669"/>
    <property type="project" value="UniProtKB-KW"/>
</dbReference>
<dbReference type="AlphaFoldDB" id="A0AAN6NC90"/>
<sequence>MEVMLSSQPSILQQQQQLSVEQECQVRDWVLKERSCGTVVRKELIHWFAERVIQRDGVKDALAPDFADSFLNRYPDLVKTLVVAPHPSHERPNAKKATRSGAFDRIKERMHQDRTQALFGDSPPPPRQPAPYPKGDLIYHCNDRYIVRHGDTITKYTTCSNGMGANDHPNEALALRFVKAHTTIPVPELVSSDWDRITMEYIEGQTLQQAWPVLTLDQRSDILAQLSGYIAQMRALGGIHLGRLDGQGVVVPSVITRSGGPFGTLIEFHDWLVRPPKRLQVESMYWHQITTQLGAEYPIVFTHGDIAARNIMVRGGRIVALLDWEFAGWCPEYWEYVFALRGLDNIDWETLGRYLPSLFARRYDLEYILMRFILSIS</sequence>
<dbReference type="PANTHER" id="PTHR21310">
    <property type="entry name" value="AMINOGLYCOSIDE PHOSPHOTRANSFERASE-RELATED-RELATED"/>
    <property type="match status" value="1"/>
</dbReference>
<reference evidence="3" key="1">
    <citation type="journal article" date="2023" name="Mol. Phylogenet. Evol.">
        <title>Genome-scale phylogeny and comparative genomics of the fungal order Sordariales.</title>
        <authorList>
            <person name="Hensen N."/>
            <person name="Bonometti L."/>
            <person name="Westerberg I."/>
            <person name="Brannstrom I.O."/>
            <person name="Guillou S."/>
            <person name="Cros-Aarteil S."/>
            <person name="Calhoun S."/>
            <person name="Haridas S."/>
            <person name="Kuo A."/>
            <person name="Mondo S."/>
            <person name="Pangilinan J."/>
            <person name="Riley R."/>
            <person name="LaButti K."/>
            <person name="Andreopoulos B."/>
            <person name="Lipzen A."/>
            <person name="Chen C."/>
            <person name="Yan M."/>
            <person name="Daum C."/>
            <person name="Ng V."/>
            <person name="Clum A."/>
            <person name="Steindorff A."/>
            <person name="Ohm R.A."/>
            <person name="Martin F."/>
            <person name="Silar P."/>
            <person name="Natvig D.O."/>
            <person name="Lalanne C."/>
            <person name="Gautier V."/>
            <person name="Ament-Velasquez S.L."/>
            <person name="Kruys A."/>
            <person name="Hutchinson M.I."/>
            <person name="Powell A.J."/>
            <person name="Barry K."/>
            <person name="Miller A.N."/>
            <person name="Grigoriev I.V."/>
            <person name="Debuchy R."/>
            <person name="Gladieux P."/>
            <person name="Hiltunen Thoren M."/>
            <person name="Johannesson H."/>
        </authorList>
    </citation>
    <scope>NUCLEOTIDE SEQUENCE [LARGE SCALE GENOMIC DNA]</scope>
    <source>
        <strain evidence="3">CBS 340.73</strain>
    </source>
</reference>
<dbReference type="InterPro" id="IPR002575">
    <property type="entry name" value="Aminoglycoside_PTrfase"/>
</dbReference>
<evidence type="ECO:0000259" key="1">
    <source>
        <dbReference type="Pfam" id="PF01636"/>
    </source>
</evidence>
<dbReference type="PANTHER" id="PTHR21310:SF58">
    <property type="entry name" value="AMINOGLYCOSIDE PHOSPHOTRANSFERASE DOMAIN-CONTAINING PROTEIN"/>
    <property type="match status" value="1"/>
</dbReference>
<comment type="caution">
    <text evidence="2">The sequence shown here is derived from an EMBL/GenBank/DDBJ whole genome shotgun (WGS) entry which is preliminary data.</text>
</comment>
<proteinExistence type="predicted"/>
<evidence type="ECO:0000313" key="2">
    <source>
        <dbReference type="EMBL" id="KAK3942374.1"/>
    </source>
</evidence>
<gene>
    <name evidence="2" type="ORF">QBC46DRAFT_74538</name>
</gene>
<dbReference type="InterPro" id="IPR011009">
    <property type="entry name" value="Kinase-like_dom_sf"/>
</dbReference>
<protein>
    <submittedName>
        <fullName evidence="2">Kinase-like protein</fullName>
    </submittedName>
</protein>
<dbReference type="Gene3D" id="3.90.1200.10">
    <property type="match status" value="1"/>
</dbReference>
<dbReference type="SUPFAM" id="SSF56112">
    <property type="entry name" value="Protein kinase-like (PK-like)"/>
    <property type="match status" value="1"/>
</dbReference>
<keyword evidence="2" id="KW-0808">Transferase</keyword>
<dbReference type="Pfam" id="PF01636">
    <property type="entry name" value="APH"/>
    <property type="match status" value="1"/>
</dbReference>
<keyword evidence="3" id="KW-1185">Reference proteome</keyword>
<organism evidence="2 3">
    <name type="scientific">Diplogelasinospora grovesii</name>
    <dbReference type="NCBI Taxonomy" id="303347"/>
    <lineage>
        <taxon>Eukaryota</taxon>
        <taxon>Fungi</taxon>
        <taxon>Dikarya</taxon>
        <taxon>Ascomycota</taxon>
        <taxon>Pezizomycotina</taxon>
        <taxon>Sordariomycetes</taxon>
        <taxon>Sordariomycetidae</taxon>
        <taxon>Sordariales</taxon>
        <taxon>Diplogelasinosporaceae</taxon>
        <taxon>Diplogelasinospora</taxon>
    </lineage>
</organism>
<evidence type="ECO:0000313" key="3">
    <source>
        <dbReference type="Proteomes" id="UP001303473"/>
    </source>
</evidence>
<dbReference type="EMBL" id="MU853774">
    <property type="protein sequence ID" value="KAK3942374.1"/>
    <property type="molecule type" value="Genomic_DNA"/>
</dbReference>
<name>A0AAN6NC90_9PEZI</name>
<dbReference type="CDD" id="cd05120">
    <property type="entry name" value="APH_ChoK_like"/>
    <property type="match status" value="1"/>
</dbReference>
<feature type="domain" description="Aminoglycoside phosphotransferase" evidence="1">
    <location>
        <begin position="166"/>
        <end position="350"/>
    </location>
</feature>
<dbReference type="InterPro" id="IPR051678">
    <property type="entry name" value="AGP_Transferase"/>
</dbReference>
<accession>A0AAN6NC90</accession>
<dbReference type="Proteomes" id="UP001303473">
    <property type="component" value="Unassembled WGS sequence"/>
</dbReference>